<keyword evidence="1" id="KW-0548">Nucleotidyltransferase</keyword>
<dbReference type="GO" id="GO:0003964">
    <property type="term" value="F:RNA-directed DNA polymerase activity"/>
    <property type="evidence" value="ECO:0007669"/>
    <property type="project" value="UniProtKB-KW"/>
</dbReference>
<reference evidence="1" key="2">
    <citation type="journal article" date="2023" name="IMA Fungus">
        <title>Comparative genomic study of the Penicillium genus elucidates a diverse pangenome and 15 lateral gene transfer events.</title>
        <authorList>
            <person name="Petersen C."/>
            <person name="Sorensen T."/>
            <person name="Nielsen M.R."/>
            <person name="Sondergaard T.E."/>
            <person name="Sorensen J.L."/>
            <person name="Fitzpatrick D.A."/>
            <person name="Frisvad J.C."/>
            <person name="Nielsen K.L."/>
        </authorList>
    </citation>
    <scope>NUCLEOTIDE SEQUENCE</scope>
    <source>
        <strain evidence="1">IBT 30761</strain>
    </source>
</reference>
<dbReference type="OrthoDB" id="4362751at2759"/>
<protein>
    <submittedName>
        <fullName evidence="1">Reverse transcriptase</fullName>
    </submittedName>
</protein>
<dbReference type="GeneID" id="81363616"/>
<dbReference type="EMBL" id="JAPQKI010000011">
    <property type="protein sequence ID" value="KAJ5083103.1"/>
    <property type="molecule type" value="Genomic_DNA"/>
</dbReference>
<sequence length="480" mass="53735">MTLTLPMALRWAAMSGATFKANKTQYIHFTRSTIRNPQPAQPLKVDKQKIGPSNAVKLLGVICDQKLKFRERIGRVTKRGIQASQALMRLKGLRRRNARQLYQSLVVSTITYAASVWATVNKQGNIPEWIVNPMDVIQKRPQRLLLVCFAQYQDQSRKQRSGFSATGSVATAIILDEAQLDKPGRFETPKIHVYTYGSARNGLAGFGLAGMMGNAIPQSTSRTIETHENTDLHNVQLGATSELQAMLPAVTGCMGIRIYATNPSVLQSIINPWVQGGQQIIRHIIQLVRELLEDQVDVRIGRVGSEQDNTGTSMAKVAAQHATQKSSPPNQLLPPDWATQRVHSAIWRKTRRNLRQAHSQQFWQDPFGKHTEAIDAALPGKHTKDMYDQLHRAKADDTCECQEGPETINHFLFDCNLWGPHRGEMRATMGNRYRDTFFALGIGGHQAKDQPDKNLIPKTTGLPIWRLSNLSSNSPWQPTD</sequence>
<proteinExistence type="predicted"/>
<comment type="caution">
    <text evidence="1">The sequence shown here is derived from an EMBL/GenBank/DDBJ whole genome shotgun (WGS) entry which is preliminary data.</text>
</comment>
<dbReference type="RefSeq" id="XP_056469625.1">
    <property type="nucleotide sequence ID" value="XM_056624637.1"/>
</dbReference>
<accession>A0A9W9EJQ3</accession>
<reference evidence="1" key="1">
    <citation type="submission" date="2022-11" db="EMBL/GenBank/DDBJ databases">
        <authorList>
            <person name="Petersen C."/>
        </authorList>
    </citation>
    <scope>NUCLEOTIDE SEQUENCE</scope>
    <source>
        <strain evidence="1">IBT 30761</strain>
    </source>
</reference>
<keyword evidence="1" id="KW-0808">Transferase</keyword>
<evidence type="ECO:0000313" key="1">
    <source>
        <dbReference type="EMBL" id="KAJ5083103.1"/>
    </source>
</evidence>
<keyword evidence="2" id="KW-1185">Reference proteome</keyword>
<organism evidence="1 2">
    <name type="scientific">Penicillium argentinense</name>
    <dbReference type="NCBI Taxonomy" id="1131581"/>
    <lineage>
        <taxon>Eukaryota</taxon>
        <taxon>Fungi</taxon>
        <taxon>Dikarya</taxon>
        <taxon>Ascomycota</taxon>
        <taxon>Pezizomycotina</taxon>
        <taxon>Eurotiomycetes</taxon>
        <taxon>Eurotiomycetidae</taxon>
        <taxon>Eurotiales</taxon>
        <taxon>Aspergillaceae</taxon>
        <taxon>Penicillium</taxon>
    </lineage>
</organism>
<dbReference type="GO" id="GO:0003676">
    <property type="term" value="F:nucleic acid binding"/>
    <property type="evidence" value="ECO:0007669"/>
    <property type="project" value="InterPro"/>
</dbReference>
<dbReference type="Proteomes" id="UP001149074">
    <property type="component" value="Unassembled WGS sequence"/>
</dbReference>
<dbReference type="Gene3D" id="3.30.420.10">
    <property type="entry name" value="Ribonuclease H-like superfamily/Ribonuclease H"/>
    <property type="match status" value="1"/>
</dbReference>
<dbReference type="InterPro" id="IPR036397">
    <property type="entry name" value="RNaseH_sf"/>
</dbReference>
<dbReference type="AlphaFoldDB" id="A0A9W9EJQ3"/>
<gene>
    <name evidence="1" type="ORF">N7532_012146</name>
</gene>
<name>A0A9W9EJQ3_9EURO</name>
<evidence type="ECO:0000313" key="2">
    <source>
        <dbReference type="Proteomes" id="UP001149074"/>
    </source>
</evidence>
<keyword evidence="1" id="KW-0695">RNA-directed DNA polymerase</keyword>